<evidence type="ECO:0000256" key="10">
    <source>
        <dbReference type="PROSITE-ProRule" id="PRU10057"/>
    </source>
</evidence>
<feature type="active site" description="Proton donor" evidence="8 10">
    <location>
        <position position="169"/>
    </location>
</feature>
<evidence type="ECO:0000256" key="6">
    <source>
        <dbReference type="ARBA" id="ARBA00023295"/>
    </source>
</evidence>
<dbReference type="EMBL" id="JACCBM010000001">
    <property type="protein sequence ID" value="NYD68973.1"/>
    <property type="molecule type" value="Genomic_DNA"/>
</dbReference>
<name>A0A852SIF1_9MICO</name>
<accession>A0A852SIF1</accession>
<evidence type="ECO:0000256" key="13">
    <source>
        <dbReference type="SAM" id="Phobius"/>
    </source>
</evidence>
<keyword evidence="6 11" id="KW-0326">Glycosidase</keyword>
<keyword evidence="7 11" id="KW-0624">Polysaccharide degradation</keyword>
<dbReference type="PRINTS" id="PR00733">
    <property type="entry name" value="GLHYDRLASE6"/>
</dbReference>
<dbReference type="SUPFAM" id="SSF51989">
    <property type="entry name" value="Glycosyl hydrolases family 6, cellulases"/>
    <property type="match status" value="1"/>
</dbReference>
<feature type="binding site" evidence="9">
    <location>
        <position position="307"/>
    </location>
    <ligand>
        <name>substrate</name>
    </ligand>
</feature>
<keyword evidence="1" id="KW-0732">Signal</keyword>
<feature type="active site" description="Proton acceptor" evidence="8">
    <location>
        <position position="309"/>
    </location>
</feature>
<proteinExistence type="inferred from homology"/>
<dbReference type="RefSeq" id="WP_179546397.1">
    <property type="nucleotide sequence ID" value="NZ_BSEW01000001.1"/>
</dbReference>
<dbReference type="AlphaFoldDB" id="A0A852SIF1"/>
<evidence type="ECO:0000256" key="8">
    <source>
        <dbReference type="PIRSR" id="PIRSR001100-1"/>
    </source>
</evidence>
<evidence type="ECO:0000256" key="9">
    <source>
        <dbReference type="PIRSR" id="PIRSR001100-2"/>
    </source>
</evidence>
<dbReference type="GO" id="GO:0030245">
    <property type="term" value="P:cellulose catabolic process"/>
    <property type="evidence" value="ECO:0007669"/>
    <property type="project" value="UniProtKB-KW"/>
</dbReference>
<comment type="similarity">
    <text evidence="11">Belongs to the glycosyl hydrolase family 6.</text>
</comment>
<keyword evidence="4" id="KW-1015">Disulfide bond</keyword>
<feature type="compositionally biased region" description="Low complexity" evidence="12">
    <location>
        <begin position="282"/>
        <end position="295"/>
    </location>
</feature>
<keyword evidence="5 11" id="KW-0119">Carbohydrate metabolism</keyword>
<evidence type="ECO:0000313" key="15">
    <source>
        <dbReference type="Proteomes" id="UP000549913"/>
    </source>
</evidence>
<sequence>MSTRGVARPVLPRIGLIVAVLAILAVLIGMVVGVGAILSQGGIASGNPFAGTALYADPASKAATAADEATEAGDSDDAAVFTRIAEVPTAIWLTPEKHPIGEVGGYVSDLVTAAAKLGQVPLFTVYGIPNRDCGNFSSGGLTVEEYPVWIDEIATSLDDSDSIIILEPDALALADECDNVEERLGEVSASVDALVAAGLTVYIDAGHSNWGPPADMADLLNRAGVDRARGFSTNVSNYNNTDREQYYANTISTLTNGAHYVIDTGRNGNGSTGEWCNPAGRALGAEPSASPSGSAQDAGLWIKPPGESDGECNGGPAAGEWWDENALELAADAAR</sequence>
<feature type="binding site" evidence="9">
    <location>
        <position position="237"/>
    </location>
    <ligand>
        <name>substrate</name>
    </ligand>
</feature>
<comment type="caution">
    <text evidence="14">The sequence shown here is derived from an EMBL/GenBank/DDBJ whole genome shotgun (WGS) entry which is preliminary data.</text>
</comment>
<keyword evidence="13" id="KW-1133">Transmembrane helix</keyword>
<feature type="transmembrane region" description="Helical" evidence="13">
    <location>
        <begin position="14"/>
        <end position="38"/>
    </location>
</feature>
<evidence type="ECO:0000256" key="12">
    <source>
        <dbReference type="SAM" id="MobiDB-lite"/>
    </source>
</evidence>
<feature type="binding site" evidence="9">
    <location>
        <position position="207"/>
    </location>
    <ligand>
        <name>substrate</name>
    </ligand>
</feature>
<evidence type="ECO:0000256" key="11">
    <source>
        <dbReference type="RuleBase" id="RU361186"/>
    </source>
</evidence>
<feature type="region of interest" description="Disordered" evidence="12">
    <location>
        <begin position="279"/>
        <end position="335"/>
    </location>
</feature>
<dbReference type="InterPro" id="IPR001524">
    <property type="entry name" value="Glyco_hydro_6_CS"/>
</dbReference>
<dbReference type="EC" id="3.2.1.-" evidence="11"/>
<evidence type="ECO:0000256" key="4">
    <source>
        <dbReference type="ARBA" id="ARBA00023157"/>
    </source>
</evidence>
<evidence type="ECO:0000256" key="3">
    <source>
        <dbReference type="ARBA" id="ARBA00023001"/>
    </source>
</evidence>
<dbReference type="InterPro" id="IPR016288">
    <property type="entry name" value="Beta_cellobiohydrolase"/>
</dbReference>
<evidence type="ECO:0000256" key="2">
    <source>
        <dbReference type="ARBA" id="ARBA00022801"/>
    </source>
</evidence>
<dbReference type="PANTHER" id="PTHR34876:SF4">
    <property type="entry name" value="1,4-BETA-D-GLUCAN CELLOBIOHYDROLASE C-RELATED"/>
    <property type="match status" value="1"/>
</dbReference>
<keyword evidence="2 11" id="KW-0378">Hydrolase</keyword>
<feature type="binding site" evidence="9">
    <location>
        <position position="275"/>
    </location>
    <ligand>
        <name>substrate</name>
    </ligand>
</feature>
<evidence type="ECO:0000313" key="14">
    <source>
        <dbReference type="EMBL" id="NYD68973.1"/>
    </source>
</evidence>
<protein>
    <recommendedName>
        <fullName evidence="11">Glucanase</fullName>
        <ecNumber evidence="11">3.2.1.-</ecNumber>
    </recommendedName>
</protein>
<keyword evidence="13" id="KW-0812">Transmembrane</keyword>
<dbReference type="PROSITE" id="PS00656">
    <property type="entry name" value="GLYCOSYL_HYDROL_F6_2"/>
    <property type="match status" value="1"/>
</dbReference>
<organism evidence="14 15">
    <name type="scientific">Herbiconiux flava</name>
    <dbReference type="NCBI Taxonomy" id="881268"/>
    <lineage>
        <taxon>Bacteria</taxon>
        <taxon>Bacillati</taxon>
        <taxon>Actinomycetota</taxon>
        <taxon>Actinomycetes</taxon>
        <taxon>Micrococcales</taxon>
        <taxon>Microbacteriaceae</taxon>
        <taxon>Herbiconiux</taxon>
    </lineage>
</organism>
<feature type="binding site" evidence="9">
    <location>
        <position position="210"/>
    </location>
    <ligand>
        <name>substrate</name>
    </ligand>
</feature>
<feature type="binding site" evidence="9">
    <location>
        <position position="303"/>
    </location>
    <ligand>
        <name>substrate</name>
    </ligand>
</feature>
<dbReference type="InterPro" id="IPR036434">
    <property type="entry name" value="Beta_cellobiohydrolase_sf"/>
</dbReference>
<evidence type="ECO:0000256" key="7">
    <source>
        <dbReference type="ARBA" id="ARBA00023326"/>
    </source>
</evidence>
<reference evidence="14 15" key="1">
    <citation type="submission" date="2020-07" db="EMBL/GenBank/DDBJ databases">
        <title>Sequencing the genomes of 1000 actinobacteria strains.</title>
        <authorList>
            <person name="Klenk H.-P."/>
        </authorList>
    </citation>
    <scope>NUCLEOTIDE SEQUENCE [LARGE SCALE GENOMIC DNA]</scope>
    <source>
        <strain evidence="14 15">DSM 26474</strain>
    </source>
</reference>
<dbReference type="GO" id="GO:0004553">
    <property type="term" value="F:hydrolase activity, hydrolyzing O-glycosyl compounds"/>
    <property type="evidence" value="ECO:0007669"/>
    <property type="project" value="InterPro"/>
</dbReference>
<dbReference type="PANTHER" id="PTHR34876">
    <property type="match status" value="1"/>
</dbReference>
<dbReference type="Gene3D" id="3.20.20.40">
    <property type="entry name" value="1, 4-beta cellobiohydrolase"/>
    <property type="match status" value="1"/>
</dbReference>
<dbReference type="PIRSF" id="PIRSF001100">
    <property type="entry name" value="Beta_cellobiohydrolase"/>
    <property type="match status" value="1"/>
</dbReference>
<keyword evidence="3 11" id="KW-0136">Cellulose degradation</keyword>
<dbReference type="Pfam" id="PF01341">
    <property type="entry name" value="Glyco_hydro_6"/>
    <property type="match status" value="1"/>
</dbReference>
<evidence type="ECO:0000256" key="5">
    <source>
        <dbReference type="ARBA" id="ARBA00023277"/>
    </source>
</evidence>
<feature type="binding site" evidence="9">
    <location>
        <position position="92"/>
    </location>
    <ligand>
        <name>substrate</name>
    </ligand>
</feature>
<keyword evidence="15" id="KW-1185">Reference proteome</keyword>
<dbReference type="Proteomes" id="UP000549913">
    <property type="component" value="Unassembled WGS sequence"/>
</dbReference>
<evidence type="ECO:0000256" key="1">
    <source>
        <dbReference type="ARBA" id="ARBA00022729"/>
    </source>
</evidence>
<gene>
    <name evidence="14" type="ORF">BJ984_000131</name>
</gene>
<keyword evidence="13" id="KW-0472">Membrane</keyword>